<evidence type="ECO:0000313" key="2">
    <source>
        <dbReference type="Proteomes" id="UP001454036"/>
    </source>
</evidence>
<proteinExistence type="predicted"/>
<sequence>MEVTTVNKNFFHSFNNQMHPVLRISFSFVDPSRNLNTEGYSWDQACSTGPLMLSDQDPDENFIFPKVSTNRKTKIRWGKVRAIIKWWMLVRQNR</sequence>
<gene>
    <name evidence="1" type="ORF">LIER_36414</name>
</gene>
<comment type="caution">
    <text evidence="1">The sequence shown here is derived from an EMBL/GenBank/DDBJ whole genome shotgun (WGS) entry which is preliminary data.</text>
</comment>
<evidence type="ECO:0000313" key="1">
    <source>
        <dbReference type="EMBL" id="GAA0146916.1"/>
    </source>
</evidence>
<dbReference type="EMBL" id="BAABME010016665">
    <property type="protein sequence ID" value="GAA0146916.1"/>
    <property type="molecule type" value="Genomic_DNA"/>
</dbReference>
<dbReference type="Proteomes" id="UP001454036">
    <property type="component" value="Unassembled WGS sequence"/>
</dbReference>
<accession>A0AAV3P880</accession>
<organism evidence="1 2">
    <name type="scientific">Lithospermum erythrorhizon</name>
    <name type="common">Purple gromwell</name>
    <name type="synonym">Lithospermum officinale var. erythrorhizon</name>
    <dbReference type="NCBI Taxonomy" id="34254"/>
    <lineage>
        <taxon>Eukaryota</taxon>
        <taxon>Viridiplantae</taxon>
        <taxon>Streptophyta</taxon>
        <taxon>Embryophyta</taxon>
        <taxon>Tracheophyta</taxon>
        <taxon>Spermatophyta</taxon>
        <taxon>Magnoliopsida</taxon>
        <taxon>eudicotyledons</taxon>
        <taxon>Gunneridae</taxon>
        <taxon>Pentapetalae</taxon>
        <taxon>asterids</taxon>
        <taxon>lamiids</taxon>
        <taxon>Boraginales</taxon>
        <taxon>Boraginaceae</taxon>
        <taxon>Boraginoideae</taxon>
        <taxon>Lithospermeae</taxon>
        <taxon>Lithospermum</taxon>
    </lineage>
</organism>
<reference evidence="1 2" key="1">
    <citation type="submission" date="2024-01" db="EMBL/GenBank/DDBJ databases">
        <title>The complete chloroplast genome sequence of Lithospermum erythrorhizon: insights into the phylogenetic relationship among Boraginaceae species and the maternal lineages of purple gromwells.</title>
        <authorList>
            <person name="Okada T."/>
            <person name="Watanabe K."/>
        </authorList>
    </citation>
    <scope>NUCLEOTIDE SEQUENCE [LARGE SCALE GENOMIC DNA]</scope>
</reference>
<name>A0AAV3P880_LITER</name>
<keyword evidence="2" id="KW-1185">Reference proteome</keyword>
<dbReference type="AlphaFoldDB" id="A0AAV3P880"/>
<protein>
    <submittedName>
        <fullName evidence="1">Uncharacterized protein</fullName>
    </submittedName>
</protein>